<name>A0AAW2JJQ2_9LAMI</name>
<protein>
    <submittedName>
        <fullName evidence="2">Uncharacterized protein</fullName>
    </submittedName>
</protein>
<evidence type="ECO:0000256" key="1">
    <source>
        <dbReference type="SAM" id="MobiDB-lite"/>
    </source>
</evidence>
<evidence type="ECO:0000313" key="2">
    <source>
        <dbReference type="EMBL" id="KAL0294677.1"/>
    </source>
</evidence>
<accession>A0AAW2JJQ2</accession>
<proteinExistence type="predicted"/>
<organism evidence="2">
    <name type="scientific">Sesamum angustifolium</name>
    <dbReference type="NCBI Taxonomy" id="2727405"/>
    <lineage>
        <taxon>Eukaryota</taxon>
        <taxon>Viridiplantae</taxon>
        <taxon>Streptophyta</taxon>
        <taxon>Embryophyta</taxon>
        <taxon>Tracheophyta</taxon>
        <taxon>Spermatophyta</taxon>
        <taxon>Magnoliopsida</taxon>
        <taxon>eudicotyledons</taxon>
        <taxon>Gunneridae</taxon>
        <taxon>Pentapetalae</taxon>
        <taxon>asterids</taxon>
        <taxon>lamiids</taxon>
        <taxon>Lamiales</taxon>
        <taxon>Pedaliaceae</taxon>
        <taxon>Sesamum</taxon>
    </lineage>
</organism>
<dbReference type="AlphaFoldDB" id="A0AAW2JJQ2"/>
<dbReference type="EMBL" id="JACGWK010000823">
    <property type="protein sequence ID" value="KAL0294677.1"/>
    <property type="molecule type" value="Genomic_DNA"/>
</dbReference>
<feature type="region of interest" description="Disordered" evidence="1">
    <location>
        <begin position="1"/>
        <end position="31"/>
    </location>
</feature>
<sequence>MQKKNPTVLGILHTGQQAKPIQPAQGKRPTAADFLGRTGRRQQQQDFIGERLKGWQNSLKSTKTIDRNEEQH</sequence>
<gene>
    <name evidence="2" type="ORF">Sangu_3213400</name>
</gene>
<reference evidence="2" key="1">
    <citation type="submission" date="2020-06" db="EMBL/GenBank/DDBJ databases">
        <authorList>
            <person name="Li T."/>
            <person name="Hu X."/>
            <person name="Zhang T."/>
            <person name="Song X."/>
            <person name="Zhang H."/>
            <person name="Dai N."/>
            <person name="Sheng W."/>
            <person name="Hou X."/>
            <person name="Wei L."/>
        </authorList>
    </citation>
    <scope>NUCLEOTIDE SEQUENCE</scope>
    <source>
        <strain evidence="2">G01</strain>
        <tissue evidence="2">Leaf</tissue>
    </source>
</reference>
<reference evidence="2" key="2">
    <citation type="journal article" date="2024" name="Plant">
        <title>Genomic evolution and insights into agronomic trait innovations of Sesamum species.</title>
        <authorList>
            <person name="Miao H."/>
            <person name="Wang L."/>
            <person name="Qu L."/>
            <person name="Liu H."/>
            <person name="Sun Y."/>
            <person name="Le M."/>
            <person name="Wang Q."/>
            <person name="Wei S."/>
            <person name="Zheng Y."/>
            <person name="Lin W."/>
            <person name="Duan Y."/>
            <person name="Cao H."/>
            <person name="Xiong S."/>
            <person name="Wang X."/>
            <person name="Wei L."/>
            <person name="Li C."/>
            <person name="Ma Q."/>
            <person name="Ju M."/>
            <person name="Zhao R."/>
            <person name="Li G."/>
            <person name="Mu C."/>
            <person name="Tian Q."/>
            <person name="Mei H."/>
            <person name="Zhang T."/>
            <person name="Gao T."/>
            <person name="Zhang H."/>
        </authorList>
    </citation>
    <scope>NUCLEOTIDE SEQUENCE</scope>
    <source>
        <strain evidence="2">G01</strain>
    </source>
</reference>
<comment type="caution">
    <text evidence="2">The sequence shown here is derived from an EMBL/GenBank/DDBJ whole genome shotgun (WGS) entry which is preliminary data.</text>
</comment>